<dbReference type="EMBL" id="VFQX01000019">
    <property type="protein sequence ID" value="KAF0980218.1"/>
    <property type="molecule type" value="Genomic_DNA"/>
</dbReference>
<accession>A0A6A5C2V6</accession>
<proteinExistence type="predicted"/>
<feature type="coiled-coil region" evidence="1">
    <location>
        <begin position="930"/>
        <end position="957"/>
    </location>
</feature>
<feature type="region of interest" description="Disordered" evidence="2">
    <location>
        <begin position="637"/>
        <end position="663"/>
    </location>
</feature>
<dbReference type="Pfam" id="PF01398">
    <property type="entry name" value="JAB"/>
    <property type="match status" value="1"/>
</dbReference>
<evidence type="ECO:0000313" key="5">
    <source>
        <dbReference type="Proteomes" id="UP000444721"/>
    </source>
</evidence>
<dbReference type="GO" id="GO:1990498">
    <property type="term" value="C:mitotic spindle microtubule"/>
    <property type="evidence" value="ECO:0007669"/>
    <property type="project" value="TreeGrafter"/>
</dbReference>
<dbReference type="GO" id="GO:0070652">
    <property type="term" value="C:HAUS complex"/>
    <property type="evidence" value="ECO:0007669"/>
    <property type="project" value="InterPro"/>
</dbReference>
<feature type="domain" description="MPN" evidence="3">
    <location>
        <begin position="706"/>
        <end position="840"/>
    </location>
</feature>
<dbReference type="VEuPathDB" id="AmoebaDB:FDP41_013432"/>
<dbReference type="InterPro" id="IPR026797">
    <property type="entry name" value="HAUS_6"/>
</dbReference>
<sequence length="1210" mass="140408">MTSETSQRDASLQLVQQYSHDGIGPESVLFSNLLLLGFDPNAYEEKYNLAFHKDMFKNTNIKGMEIIMYFLFSKLDMKRTEKDFQQLFPVSDKKQRTAFRSVALQWLKEMKDRGQIYVLNLQPTLLQSAYGENLYTLLLQVSTHVLRTCFEREYPGYLEKAISKTFFANFENMTQLQETKAAKNVIMLHIRNQTRKLVQYAKHTAEKQERWQELAQTLTNEYKSMNKQEAELEISERAFNSKIDQSLFNDASATDRSNQLYNISTLFKKLELHHEDSVDMRDIVSDISNGRDGRVKIFKEDLTKQNQSVHFEKFVNSYNGKPKLNLPLMVENWTKQLSTLQTLIRHHSTQQAVEQVMGKTTHSTLSVLGQKDASILENYLQEESKKQQQYLNSLTTFSKETNQIVETMETDILKMRKQLDTSSCVASPKSSSRFNKFSLIQSTPKKKTVQLVENNEDVSMKDDDIFPIIDEEKVIQHIRKSVREVVQQQCRDHQQNNTNRLDEKMNHRKNISISAQECTTTSIRPLSAQKSSSIQNMEKIGMSAKPSQVKSSKFSSSQLPTTFTKKKQTNSILSSNDDRSSCQTNTSSCVHNLKERIENDYTVEIEDFETFSKKKREDDDNIIEEDYSAQRKPIITIPENRNGNNNNPTVVKTNTNTTNTEPPRTIRTISVEEKSDDNSVYIVKKGDFSSDRTICYMKEEKGGYSVIIEQSVICGIIDHAYSDHHNEIIGLLGGFHDAKTNTVYVSCFKALAREVENIAIDGVTGSPHEIIKAQEFFQTKDLTFCGWYHSHPRIPPFPSMKDLQMQYEMQMQAAYSFGIICSSFFSGRNNQQKSDFQNFYINCFRVQERQGTFTALKVEYSINNFGCLKLESQIEMVNTMKTCFQEAKETYARLMEESIHENNLEKQLYIMSKYQSFLFEFWNGSINQRIKTLRQDVSNMRAQNLHLRQKLDQQNRRKTIFEPKEKKTKTSGIEKLIHGNKSISLNILHKVNDHNLDVSKIIEEERECMKYAEEEDVSEDSVQLLKQISNTEALEFPDPPLIQRANNSTFYIYRKFVLNGETFNTGDHVQIEISLQNGPTKFLARIYEVIRTDVNNPDKFHGTYLSLQYFHKATLLQNHLNNDLYDKYFSDAGEDEYVFTPAPTPHHVLMPKKLDRVIIYDYSNYINFKFGGRNDNNNTQVFYCRYQLTTLNNNCLIEEIKSELLDKAKP</sequence>
<dbReference type="Pfam" id="PF14661">
    <property type="entry name" value="HAUS6_N"/>
    <property type="match status" value="1"/>
</dbReference>
<keyword evidence="1" id="KW-0175">Coiled coil</keyword>
<evidence type="ECO:0000313" key="4">
    <source>
        <dbReference type="EMBL" id="KAF0980218.1"/>
    </source>
</evidence>
<feature type="compositionally biased region" description="Low complexity" evidence="2">
    <location>
        <begin position="547"/>
        <end position="558"/>
    </location>
</feature>
<protein>
    <recommendedName>
        <fullName evidence="3">MPN domain-containing protein</fullName>
    </recommendedName>
</protein>
<dbReference type="RefSeq" id="XP_044564931.1">
    <property type="nucleotide sequence ID" value="XM_044704062.1"/>
</dbReference>
<gene>
    <name evidence="4" type="ORF">FDP41_013432</name>
</gene>
<evidence type="ECO:0000259" key="3">
    <source>
        <dbReference type="PROSITE" id="PS50249"/>
    </source>
</evidence>
<dbReference type="SUPFAM" id="SSF102712">
    <property type="entry name" value="JAB1/MPN domain"/>
    <property type="match status" value="1"/>
</dbReference>
<feature type="region of interest" description="Disordered" evidence="2">
    <location>
        <begin position="544"/>
        <end position="586"/>
    </location>
</feature>
<dbReference type="InterPro" id="IPR037518">
    <property type="entry name" value="MPN"/>
</dbReference>
<dbReference type="VEuPathDB" id="AmoebaDB:NfTy_028970"/>
<dbReference type="PROSITE" id="PS50249">
    <property type="entry name" value="MPN"/>
    <property type="match status" value="1"/>
</dbReference>
<dbReference type="InterPro" id="IPR000555">
    <property type="entry name" value="JAMM/MPN+_dom"/>
</dbReference>
<feature type="compositionally biased region" description="Polar residues" evidence="2">
    <location>
        <begin position="559"/>
        <end position="586"/>
    </location>
</feature>
<feature type="coiled-coil region" evidence="1">
    <location>
        <begin position="208"/>
        <end position="235"/>
    </location>
</feature>
<dbReference type="VEuPathDB" id="AmoebaDB:NF0079680"/>
<dbReference type="Gene3D" id="3.40.140.10">
    <property type="entry name" value="Cytidine Deaminase, domain 2"/>
    <property type="match status" value="1"/>
</dbReference>
<evidence type="ECO:0000256" key="2">
    <source>
        <dbReference type="SAM" id="MobiDB-lite"/>
    </source>
</evidence>
<organism evidence="4 5">
    <name type="scientific">Naegleria fowleri</name>
    <name type="common">Brain eating amoeba</name>
    <dbReference type="NCBI Taxonomy" id="5763"/>
    <lineage>
        <taxon>Eukaryota</taxon>
        <taxon>Discoba</taxon>
        <taxon>Heterolobosea</taxon>
        <taxon>Tetramitia</taxon>
        <taxon>Eutetramitia</taxon>
        <taxon>Vahlkampfiidae</taxon>
        <taxon>Naegleria</taxon>
    </lineage>
</organism>
<dbReference type="Proteomes" id="UP000444721">
    <property type="component" value="Unassembled WGS sequence"/>
</dbReference>
<dbReference type="PANTHER" id="PTHR16151:SF2">
    <property type="entry name" value="HAUS AUGMIN-LIKE COMPLEX SUBUNIT 6"/>
    <property type="match status" value="1"/>
</dbReference>
<dbReference type="VEuPathDB" id="AmoebaDB:NF0079670"/>
<dbReference type="AlphaFoldDB" id="A0A6A5C2V6"/>
<keyword evidence="5" id="KW-1185">Reference proteome</keyword>
<dbReference type="InterPro" id="IPR028163">
    <property type="entry name" value="HAUS_6_N"/>
</dbReference>
<name>A0A6A5C2V6_NAEFO</name>
<evidence type="ECO:0000256" key="1">
    <source>
        <dbReference type="SAM" id="Coils"/>
    </source>
</evidence>
<dbReference type="GO" id="GO:0008017">
    <property type="term" value="F:microtubule binding"/>
    <property type="evidence" value="ECO:0007669"/>
    <property type="project" value="TreeGrafter"/>
</dbReference>
<dbReference type="GO" id="GO:0051225">
    <property type="term" value="P:spindle assembly"/>
    <property type="evidence" value="ECO:0007669"/>
    <property type="project" value="InterPro"/>
</dbReference>
<dbReference type="OrthoDB" id="446074at2759"/>
<dbReference type="GO" id="GO:0008237">
    <property type="term" value="F:metallopeptidase activity"/>
    <property type="evidence" value="ECO:0007669"/>
    <property type="project" value="InterPro"/>
</dbReference>
<dbReference type="GeneID" id="68120647"/>
<dbReference type="PANTHER" id="PTHR16151">
    <property type="entry name" value="HAUS AUGMIN-LIKE COMPLEX SUBUNIT 6"/>
    <property type="match status" value="1"/>
</dbReference>
<comment type="caution">
    <text evidence="4">The sequence shown here is derived from an EMBL/GenBank/DDBJ whole genome shotgun (WGS) entry which is preliminary data.</text>
</comment>
<reference evidence="4 5" key="1">
    <citation type="journal article" date="2019" name="Sci. Rep.">
        <title>Nanopore sequencing improves the draft genome of the human pathogenic amoeba Naegleria fowleri.</title>
        <authorList>
            <person name="Liechti N."/>
            <person name="Schurch N."/>
            <person name="Bruggmann R."/>
            <person name="Wittwer M."/>
        </authorList>
    </citation>
    <scope>NUCLEOTIDE SEQUENCE [LARGE SCALE GENOMIC DNA]</scope>
    <source>
        <strain evidence="4 5">ATCC 30894</strain>
    </source>
</reference>